<dbReference type="Proteomes" id="UP000284547">
    <property type="component" value="Unassembled WGS sequence"/>
</dbReference>
<dbReference type="OrthoDB" id="7510999at2"/>
<evidence type="ECO:0000256" key="1">
    <source>
        <dbReference type="SAM" id="Phobius"/>
    </source>
</evidence>
<evidence type="ECO:0000313" key="2">
    <source>
        <dbReference type="EMBL" id="RGP39298.1"/>
    </source>
</evidence>
<keyword evidence="1" id="KW-1133">Transmembrane helix</keyword>
<keyword evidence="3" id="KW-1185">Reference proteome</keyword>
<keyword evidence="1" id="KW-0472">Membrane</keyword>
<organism evidence="2 3">
    <name type="scientific">Pseudotabrizicola alkalilacus</name>
    <dbReference type="NCBI Taxonomy" id="2305252"/>
    <lineage>
        <taxon>Bacteria</taxon>
        <taxon>Pseudomonadati</taxon>
        <taxon>Pseudomonadota</taxon>
        <taxon>Alphaproteobacteria</taxon>
        <taxon>Rhodobacterales</taxon>
        <taxon>Paracoccaceae</taxon>
        <taxon>Pseudotabrizicola</taxon>
    </lineage>
</organism>
<gene>
    <name evidence="2" type="ORF">D1012_01700</name>
</gene>
<comment type="caution">
    <text evidence="2">The sequence shown here is derived from an EMBL/GenBank/DDBJ whole genome shotgun (WGS) entry which is preliminary data.</text>
</comment>
<accession>A0A411Z813</accession>
<protein>
    <submittedName>
        <fullName evidence="2">CTP synthetase</fullName>
    </submittedName>
</protein>
<evidence type="ECO:0000313" key="3">
    <source>
        <dbReference type="Proteomes" id="UP000284547"/>
    </source>
</evidence>
<sequence length="58" mass="6061">MTRLMAVLFSIISTSLMGIGVIVALTTGNDTLQPILIGAAVGFLAAIPVSWYIAKQLV</sequence>
<keyword evidence="1" id="KW-0812">Transmembrane</keyword>
<proteinExistence type="predicted"/>
<name>A0A411Z813_9RHOB</name>
<feature type="transmembrane region" description="Helical" evidence="1">
    <location>
        <begin position="34"/>
        <end position="54"/>
    </location>
</feature>
<dbReference type="AlphaFoldDB" id="A0A411Z813"/>
<reference evidence="2 3" key="1">
    <citation type="submission" date="2018-08" db="EMBL/GenBank/DDBJ databases">
        <title>Flavobacterium tibetense sp. nov., isolated from a wetland YonghuCo on Tibetan Plateau.</title>
        <authorList>
            <person name="Phurbu D."/>
            <person name="Lu H."/>
            <person name="Xing P."/>
        </authorList>
    </citation>
    <scope>NUCLEOTIDE SEQUENCE [LARGE SCALE GENOMIC DNA]</scope>
    <source>
        <strain evidence="2 3">DJC</strain>
    </source>
</reference>
<dbReference type="EMBL" id="QWEY01000001">
    <property type="protein sequence ID" value="RGP39298.1"/>
    <property type="molecule type" value="Genomic_DNA"/>
</dbReference>